<accession>A0A934WA62</accession>
<comment type="caution">
    <text evidence="1">The sequence shown here is derived from an EMBL/GenBank/DDBJ whole genome shotgun (WGS) entry which is preliminary data.</text>
</comment>
<dbReference type="AlphaFoldDB" id="A0A934WA62"/>
<name>A0A934WA62_9BURK</name>
<reference evidence="1" key="1">
    <citation type="submission" date="2021-01" db="EMBL/GenBank/DDBJ databases">
        <title>Genome sequence of strain Noviherbaspirillum sp. DKR-6.</title>
        <authorList>
            <person name="Chaudhary D.K."/>
        </authorList>
    </citation>
    <scope>NUCLEOTIDE SEQUENCE</scope>
    <source>
        <strain evidence="1">DKR-6</strain>
    </source>
</reference>
<evidence type="ECO:0000313" key="2">
    <source>
        <dbReference type="Proteomes" id="UP000622890"/>
    </source>
</evidence>
<dbReference type="RefSeq" id="WP_200598623.1">
    <property type="nucleotide sequence ID" value="NZ_JAEPBG010000045.1"/>
</dbReference>
<keyword evidence="2" id="KW-1185">Reference proteome</keyword>
<organism evidence="1 2">
    <name type="scientific">Noviherbaspirillum pedocola</name>
    <dbReference type="NCBI Taxonomy" id="2801341"/>
    <lineage>
        <taxon>Bacteria</taxon>
        <taxon>Pseudomonadati</taxon>
        <taxon>Pseudomonadota</taxon>
        <taxon>Betaproteobacteria</taxon>
        <taxon>Burkholderiales</taxon>
        <taxon>Oxalobacteraceae</taxon>
        <taxon>Noviherbaspirillum</taxon>
    </lineage>
</organism>
<dbReference type="EMBL" id="JAEPBG010000045">
    <property type="protein sequence ID" value="MBK4739258.1"/>
    <property type="molecule type" value="Genomic_DNA"/>
</dbReference>
<gene>
    <name evidence="1" type="ORF">JJB74_32110</name>
</gene>
<proteinExistence type="predicted"/>
<protein>
    <submittedName>
        <fullName evidence="1">Uncharacterized protein</fullName>
    </submittedName>
</protein>
<sequence>MSVDALASINAVPFYRSPCPSDLILGSGQATVHAGQGDIGDGAIERFIIENNG</sequence>
<evidence type="ECO:0000313" key="1">
    <source>
        <dbReference type="EMBL" id="MBK4739258.1"/>
    </source>
</evidence>
<dbReference type="Proteomes" id="UP000622890">
    <property type="component" value="Unassembled WGS sequence"/>
</dbReference>